<organism evidence="2 3">
    <name type="scientific">Paenibacillus albicereus</name>
    <dbReference type="NCBI Taxonomy" id="2726185"/>
    <lineage>
        <taxon>Bacteria</taxon>
        <taxon>Bacillati</taxon>
        <taxon>Bacillota</taxon>
        <taxon>Bacilli</taxon>
        <taxon>Bacillales</taxon>
        <taxon>Paenibacillaceae</taxon>
        <taxon>Paenibacillus</taxon>
    </lineage>
</organism>
<gene>
    <name evidence="2" type="ORF">HGI30_19995</name>
</gene>
<dbReference type="KEGG" id="palr:HGI30_19995"/>
<protein>
    <submittedName>
        <fullName evidence="2">ABC transporter permease</fullName>
    </submittedName>
</protein>
<proteinExistence type="predicted"/>
<keyword evidence="3" id="KW-1185">Reference proteome</keyword>
<accession>A0A6H2H1W2</accession>
<evidence type="ECO:0000313" key="3">
    <source>
        <dbReference type="Proteomes" id="UP000502136"/>
    </source>
</evidence>
<feature type="transmembrane region" description="Helical" evidence="1">
    <location>
        <begin position="66"/>
        <end position="87"/>
    </location>
</feature>
<keyword evidence="1" id="KW-1133">Transmembrane helix</keyword>
<dbReference type="PANTHER" id="PTHR36833:SF1">
    <property type="entry name" value="INTEGRAL MEMBRANE TRANSPORT PROTEIN"/>
    <property type="match status" value="1"/>
</dbReference>
<dbReference type="PANTHER" id="PTHR36833">
    <property type="entry name" value="SLR0610 PROTEIN-RELATED"/>
    <property type="match status" value="1"/>
</dbReference>
<dbReference type="InterPro" id="IPR010390">
    <property type="entry name" value="ABC-2_transporter-like"/>
</dbReference>
<dbReference type="Pfam" id="PF06182">
    <property type="entry name" value="ABC2_membrane_6"/>
    <property type="match status" value="1"/>
</dbReference>
<keyword evidence="1" id="KW-0472">Membrane</keyword>
<sequence length="266" mass="29998">MRLPLYYGRIYFSIASQYIKAKLQYRADFLISMIGMIFTNLAGIFPVWVIFNSIPELHGLGFHEMLFIYSFSLLALSPLQLFFDNIWSIWSHLLSGTFIKYYLKPINVMFYYMSEVFDLKGLSQVVMGAAGIWYASSELGLDWTAGHVLLFLLTLLGSSLIMVSLMILAASTGFWIMDPFHVISLISRFRDFAKYPVSIFNDFFKFVFTFIFPIACIAFFPSQLFLGAGGETPAMAYASPLIGIALFLIASAVWKKGINSYSGTGS</sequence>
<feature type="transmembrane region" description="Helical" evidence="1">
    <location>
        <begin position="29"/>
        <end position="51"/>
    </location>
</feature>
<evidence type="ECO:0000313" key="2">
    <source>
        <dbReference type="EMBL" id="QJC53589.1"/>
    </source>
</evidence>
<dbReference type="AlphaFoldDB" id="A0A6H2H1W2"/>
<keyword evidence="1" id="KW-0812">Transmembrane</keyword>
<dbReference type="Proteomes" id="UP000502136">
    <property type="component" value="Chromosome"/>
</dbReference>
<dbReference type="RefSeq" id="WP_168909126.1">
    <property type="nucleotide sequence ID" value="NZ_CP051428.1"/>
</dbReference>
<feature type="transmembrane region" description="Helical" evidence="1">
    <location>
        <begin position="234"/>
        <end position="254"/>
    </location>
</feature>
<feature type="transmembrane region" description="Helical" evidence="1">
    <location>
        <begin position="197"/>
        <end position="222"/>
    </location>
</feature>
<reference evidence="2 3" key="1">
    <citation type="submission" date="2020-04" db="EMBL/GenBank/DDBJ databases">
        <title>Novel Paenibacillus strain UniB2 isolated from commercial digestive syrup.</title>
        <authorList>
            <person name="Thorat V."/>
            <person name="Kirdat K."/>
            <person name="Tiwarekar B."/>
            <person name="Yadav A."/>
        </authorList>
    </citation>
    <scope>NUCLEOTIDE SEQUENCE [LARGE SCALE GENOMIC DNA]</scope>
    <source>
        <strain evidence="2 3">UniB2</strain>
    </source>
</reference>
<name>A0A6H2H1W2_9BACL</name>
<evidence type="ECO:0000256" key="1">
    <source>
        <dbReference type="SAM" id="Phobius"/>
    </source>
</evidence>
<dbReference type="EMBL" id="CP051428">
    <property type="protein sequence ID" value="QJC53589.1"/>
    <property type="molecule type" value="Genomic_DNA"/>
</dbReference>
<feature type="transmembrane region" description="Helical" evidence="1">
    <location>
        <begin position="148"/>
        <end position="176"/>
    </location>
</feature>
<feature type="transmembrane region" description="Helical" evidence="1">
    <location>
        <begin position="108"/>
        <end position="136"/>
    </location>
</feature>